<evidence type="ECO:0000313" key="1">
    <source>
        <dbReference type="EMBL" id="GFB00008.1"/>
    </source>
</evidence>
<sequence length="187" mass="19311">QLVTGVHMRVELGSAGAVFVALARAHAAGDAKRRATGTHSGSDAGRCAHARGLGMLALGILGRHQFYGVIGVQPDILFGVEIAAHDGQIALCTAAAHCNIDVISAQYAATVRAAGGGLRDLVFRVAIGEADTDVGALFRYILGGIFGGHRGSCRSHGRDAAIFGLAGRAAHRLHGLDRIHHAAAQRE</sequence>
<accession>A0A699KNX3</accession>
<gene>
    <name evidence="1" type="ORF">Tci_671979</name>
</gene>
<proteinExistence type="predicted"/>
<dbReference type="AlphaFoldDB" id="A0A699KNX3"/>
<reference evidence="1" key="1">
    <citation type="journal article" date="2019" name="Sci. Rep.">
        <title>Draft genome of Tanacetum cinerariifolium, the natural source of mosquito coil.</title>
        <authorList>
            <person name="Yamashiro T."/>
            <person name="Shiraishi A."/>
            <person name="Satake H."/>
            <person name="Nakayama K."/>
        </authorList>
    </citation>
    <scope>NUCLEOTIDE SEQUENCE</scope>
</reference>
<protein>
    <submittedName>
        <fullName evidence="1">Uncharacterized protein</fullName>
    </submittedName>
</protein>
<dbReference type="EMBL" id="BKCJ010530733">
    <property type="protein sequence ID" value="GFB00008.1"/>
    <property type="molecule type" value="Genomic_DNA"/>
</dbReference>
<comment type="caution">
    <text evidence="1">The sequence shown here is derived from an EMBL/GenBank/DDBJ whole genome shotgun (WGS) entry which is preliminary data.</text>
</comment>
<organism evidence="1">
    <name type="scientific">Tanacetum cinerariifolium</name>
    <name type="common">Dalmatian daisy</name>
    <name type="synonym">Chrysanthemum cinerariifolium</name>
    <dbReference type="NCBI Taxonomy" id="118510"/>
    <lineage>
        <taxon>Eukaryota</taxon>
        <taxon>Viridiplantae</taxon>
        <taxon>Streptophyta</taxon>
        <taxon>Embryophyta</taxon>
        <taxon>Tracheophyta</taxon>
        <taxon>Spermatophyta</taxon>
        <taxon>Magnoliopsida</taxon>
        <taxon>eudicotyledons</taxon>
        <taxon>Gunneridae</taxon>
        <taxon>Pentapetalae</taxon>
        <taxon>asterids</taxon>
        <taxon>campanulids</taxon>
        <taxon>Asterales</taxon>
        <taxon>Asteraceae</taxon>
        <taxon>Asteroideae</taxon>
        <taxon>Anthemideae</taxon>
        <taxon>Anthemidinae</taxon>
        <taxon>Tanacetum</taxon>
    </lineage>
</organism>
<feature type="non-terminal residue" evidence="1">
    <location>
        <position position="1"/>
    </location>
</feature>
<name>A0A699KNX3_TANCI</name>